<gene>
    <name evidence="2" type="ORF">PHISCL_11188</name>
</gene>
<name>A0A3A2ZES7_9EURO</name>
<dbReference type="AlphaFoldDB" id="A0A3A2ZES7"/>
<reference evidence="3" key="1">
    <citation type="submission" date="2017-02" db="EMBL/GenBank/DDBJ databases">
        <authorList>
            <person name="Tafer H."/>
            <person name="Lopandic K."/>
        </authorList>
    </citation>
    <scope>NUCLEOTIDE SEQUENCE [LARGE SCALE GENOMIC DNA]</scope>
    <source>
        <strain evidence="3">CBS 366.77</strain>
    </source>
</reference>
<feature type="region of interest" description="Disordered" evidence="1">
    <location>
        <begin position="37"/>
        <end position="70"/>
    </location>
</feature>
<protein>
    <submittedName>
        <fullName evidence="2">Uncharacterized protein</fullName>
    </submittedName>
</protein>
<keyword evidence="3" id="KW-1185">Reference proteome</keyword>
<dbReference type="STRING" id="2070753.A0A3A2ZES7"/>
<organism evidence="2 3">
    <name type="scientific">Aspergillus sclerotialis</name>
    <dbReference type="NCBI Taxonomy" id="2070753"/>
    <lineage>
        <taxon>Eukaryota</taxon>
        <taxon>Fungi</taxon>
        <taxon>Dikarya</taxon>
        <taxon>Ascomycota</taxon>
        <taxon>Pezizomycotina</taxon>
        <taxon>Eurotiomycetes</taxon>
        <taxon>Eurotiomycetidae</taxon>
        <taxon>Eurotiales</taxon>
        <taxon>Aspergillaceae</taxon>
        <taxon>Aspergillus</taxon>
        <taxon>Aspergillus subgen. Polypaecilum</taxon>
    </lineage>
</organism>
<sequence length="70" mass="7570">MENSKAATNPDTHRPAPSEKKSKRSSKLFAFLTCCASSSADSEDTVPPKKTVRQPGSNTQPTPEKIDVHT</sequence>
<feature type="region of interest" description="Disordered" evidence="1">
    <location>
        <begin position="1"/>
        <end position="25"/>
    </location>
</feature>
<feature type="compositionally biased region" description="Basic and acidic residues" evidence="1">
    <location>
        <begin position="11"/>
        <end position="20"/>
    </location>
</feature>
<dbReference type="EMBL" id="MVGC01004615">
    <property type="protein sequence ID" value="RJE16475.1"/>
    <property type="molecule type" value="Genomic_DNA"/>
</dbReference>
<feature type="compositionally biased region" description="Polar residues" evidence="1">
    <location>
        <begin position="1"/>
        <end position="10"/>
    </location>
</feature>
<comment type="caution">
    <text evidence="2">The sequence shown here is derived from an EMBL/GenBank/DDBJ whole genome shotgun (WGS) entry which is preliminary data.</text>
</comment>
<proteinExistence type="predicted"/>
<feature type="non-terminal residue" evidence="2">
    <location>
        <position position="70"/>
    </location>
</feature>
<accession>A0A3A2ZES7</accession>
<evidence type="ECO:0000313" key="2">
    <source>
        <dbReference type="EMBL" id="RJE16475.1"/>
    </source>
</evidence>
<evidence type="ECO:0000256" key="1">
    <source>
        <dbReference type="SAM" id="MobiDB-lite"/>
    </source>
</evidence>
<evidence type="ECO:0000313" key="3">
    <source>
        <dbReference type="Proteomes" id="UP000266188"/>
    </source>
</evidence>
<dbReference type="Proteomes" id="UP000266188">
    <property type="component" value="Unassembled WGS sequence"/>
</dbReference>